<proteinExistence type="predicted"/>
<gene>
    <name evidence="1" type="ORF">AWB69_02070</name>
</gene>
<protein>
    <submittedName>
        <fullName evidence="1">Uncharacterized protein</fullName>
    </submittedName>
</protein>
<dbReference type="RefSeq" id="WP_156528797.1">
    <property type="nucleotide sequence ID" value="NZ_FCOK02000010.1"/>
</dbReference>
<dbReference type="EMBL" id="FCOK02000010">
    <property type="protein sequence ID" value="SAL27203.1"/>
    <property type="molecule type" value="Genomic_DNA"/>
</dbReference>
<dbReference type="Proteomes" id="UP000054683">
    <property type="component" value="Unassembled WGS sequence"/>
</dbReference>
<reference evidence="1 2" key="1">
    <citation type="submission" date="2016-01" db="EMBL/GenBank/DDBJ databases">
        <authorList>
            <person name="Oliw E.H."/>
        </authorList>
    </citation>
    <scope>NUCLEOTIDE SEQUENCE [LARGE SCALE GENOMIC DNA]</scope>
    <source>
        <strain evidence="1">LMG 27134</strain>
    </source>
</reference>
<evidence type="ECO:0000313" key="2">
    <source>
        <dbReference type="Proteomes" id="UP000054683"/>
    </source>
</evidence>
<dbReference type="AlphaFoldDB" id="A0A158G5N2"/>
<evidence type="ECO:0000313" key="1">
    <source>
        <dbReference type="EMBL" id="SAL27203.1"/>
    </source>
</evidence>
<organism evidence="1 2">
    <name type="scientific">Caballeronia udeis</name>
    <dbReference type="NCBI Taxonomy" id="1232866"/>
    <lineage>
        <taxon>Bacteria</taxon>
        <taxon>Pseudomonadati</taxon>
        <taxon>Pseudomonadota</taxon>
        <taxon>Betaproteobacteria</taxon>
        <taxon>Burkholderiales</taxon>
        <taxon>Burkholderiaceae</taxon>
        <taxon>Caballeronia</taxon>
    </lineage>
</organism>
<dbReference type="OrthoDB" id="8428173at2"/>
<name>A0A158G5N2_9BURK</name>
<accession>A0A158G5N2</accession>
<sequence length="86" mass="9429">MSKPQSPFPVQLRLTGSELLYALELIAPDAFKVGFDRQHPQLMGVIVIAGTAVPSKDFWSAAHEWKMSAGAVLPARADNLRDRHSS</sequence>